<organism evidence="2 3">
    <name type="scientific">Methylocapsa polymorpha</name>
    <dbReference type="NCBI Taxonomy" id="3080828"/>
    <lineage>
        <taxon>Bacteria</taxon>
        <taxon>Pseudomonadati</taxon>
        <taxon>Pseudomonadota</taxon>
        <taxon>Alphaproteobacteria</taxon>
        <taxon>Hyphomicrobiales</taxon>
        <taxon>Beijerinckiaceae</taxon>
        <taxon>Methylocapsa</taxon>
    </lineage>
</organism>
<dbReference type="SUPFAM" id="SSF75553">
    <property type="entry name" value="Smc hinge domain"/>
    <property type="match status" value="1"/>
</dbReference>
<name>A0ABZ0HND1_9HYPH</name>
<dbReference type="EMBL" id="CP136862">
    <property type="protein sequence ID" value="WOJ88277.1"/>
    <property type="molecule type" value="Genomic_DNA"/>
</dbReference>
<reference evidence="2 3" key="1">
    <citation type="submission" date="2023-10" db="EMBL/GenBank/DDBJ databases">
        <title>Novel methanotroph of the genus Methylocapsa from a subarctic wetland.</title>
        <authorList>
            <person name="Belova S.E."/>
            <person name="Oshkin I.Y."/>
            <person name="Miroshnikov K."/>
            <person name="Dedysh S.N."/>
        </authorList>
    </citation>
    <scope>NUCLEOTIDE SEQUENCE [LARGE SCALE GENOMIC DNA]</scope>
    <source>
        <strain evidence="2 3">RX1</strain>
    </source>
</reference>
<protein>
    <recommendedName>
        <fullName evidence="4">Chromosome segregation protein SMC</fullName>
    </recommendedName>
</protein>
<dbReference type="Proteomes" id="UP001626536">
    <property type="component" value="Chromosome"/>
</dbReference>
<keyword evidence="3" id="KW-1185">Reference proteome</keyword>
<proteinExistence type="predicted"/>
<gene>
    <name evidence="2" type="ORF">RZS28_10515</name>
</gene>
<evidence type="ECO:0008006" key="4">
    <source>
        <dbReference type="Google" id="ProtNLM"/>
    </source>
</evidence>
<evidence type="ECO:0000313" key="2">
    <source>
        <dbReference type="EMBL" id="WOJ88277.1"/>
    </source>
</evidence>
<accession>A0ABZ0HND1</accession>
<feature type="region of interest" description="Disordered" evidence="1">
    <location>
        <begin position="82"/>
        <end position="104"/>
    </location>
</feature>
<evidence type="ECO:0000256" key="1">
    <source>
        <dbReference type="SAM" id="MobiDB-lite"/>
    </source>
</evidence>
<dbReference type="InterPro" id="IPR036277">
    <property type="entry name" value="SMC_hinge_sf"/>
</dbReference>
<feature type="region of interest" description="Disordered" evidence="1">
    <location>
        <begin position="213"/>
        <end position="233"/>
    </location>
</feature>
<evidence type="ECO:0000313" key="3">
    <source>
        <dbReference type="Proteomes" id="UP001626536"/>
    </source>
</evidence>
<sequence>MEDEVAAAEIRHAEARAVEMSARAPLAEAERKAQNLSTQVHTLSKLLNAGTGGFWPAVTEEISVAKGYEAALGAALGDDLDASTNPASPAHWAHTDASEDPALPPSVQALSTLVTAPLALGRRLDQIGIVLRSEGHALRKLLKPGQRLVSKEGDLWRWDGFTQAAEAPTPAARRLAEKNRLGDLTIEAEAARSIADDLKAAADRAQADLAKAAISPRRRPAEAAAAESEVRSA</sequence>